<comment type="pathway">
    <text evidence="3">Secondary metabolite biosynthesis; terpenoid biosynthesis.</text>
</comment>
<accession>A0AA39N019</accession>
<dbReference type="AlphaFoldDB" id="A0AA39N019"/>
<evidence type="ECO:0000256" key="3">
    <source>
        <dbReference type="ARBA" id="ARBA00004721"/>
    </source>
</evidence>
<dbReference type="GO" id="GO:0016705">
    <property type="term" value="F:oxidoreductase activity, acting on paired donors, with incorporation or reduction of molecular oxygen"/>
    <property type="evidence" value="ECO:0007669"/>
    <property type="project" value="InterPro"/>
</dbReference>
<keyword evidence="15" id="KW-1185">Reference proteome</keyword>
<dbReference type="CDD" id="cd11069">
    <property type="entry name" value="CYP_FUM15-like"/>
    <property type="match status" value="1"/>
</dbReference>
<dbReference type="EMBL" id="JAUEPT010000003">
    <property type="protein sequence ID" value="KAK0453226.1"/>
    <property type="molecule type" value="Genomic_DNA"/>
</dbReference>
<evidence type="ECO:0000256" key="13">
    <source>
        <dbReference type="PIRSR" id="PIRSR602403-1"/>
    </source>
</evidence>
<keyword evidence="11" id="KW-0503">Monooxygenase</keyword>
<proteinExistence type="inferred from homology"/>
<evidence type="ECO:0000256" key="1">
    <source>
        <dbReference type="ARBA" id="ARBA00001971"/>
    </source>
</evidence>
<evidence type="ECO:0000256" key="12">
    <source>
        <dbReference type="ARBA" id="ARBA00023136"/>
    </source>
</evidence>
<dbReference type="InterPro" id="IPR050121">
    <property type="entry name" value="Cytochrome_P450_monoxygenase"/>
</dbReference>
<comment type="cofactor">
    <cofactor evidence="1 13">
        <name>heme</name>
        <dbReference type="ChEBI" id="CHEBI:30413"/>
    </cofactor>
</comment>
<dbReference type="PRINTS" id="PR00385">
    <property type="entry name" value="P450"/>
</dbReference>
<evidence type="ECO:0000256" key="6">
    <source>
        <dbReference type="ARBA" id="ARBA00022692"/>
    </source>
</evidence>
<keyword evidence="6" id="KW-0812">Transmembrane</keyword>
<keyword evidence="9" id="KW-0560">Oxidoreductase</keyword>
<evidence type="ECO:0000256" key="9">
    <source>
        <dbReference type="ARBA" id="ARBA00023002"/>
    </source>
</evidence>
<evidence type="ECO:0000256" key="7">
    <source>
        <dbReference type="ARBA" id="ARBA00022723"/>
    </source>
</evidence>
<dbReference type="PRINTS" id="PR00465">
    <property type="entry name" value="EP450IV"/>
</dbReference>
<dbReference type="GO" id="GO:0005506">
    <property type="term" value="F:iron ion binding"/>
    <property type="evidence" value="ECO:0007669"/>
    <property type="project" value="InterPro"/>
</dbReference>
<feature type="binding site" description="axial binding residue" evidence="13">
    <location>
        <position position="473"/>
    </location>
    <ligand>
        <name>heme</name>
        <dbReference type="ChEBI" id="CHEBI:30413"/>
    </ligand>
    <ligandPart>
        <name>Fe</name>
        <dbReference type="ChEBI" id="CHEBI:18248"/>
    </ligandPart>
</feature>
<keyword evidence="5 13" id="KW-0349">Heme</keyword>
<dbReference type="InterPro" id="IPR002403">
    <property type="entry name" value="Cyt_P450_E_grp-IV"/>
</dbReference>
<dbReference type="GO" id="GO:0020037">
    <property type="term" value="F:heme binding"/>
    <property type="evidence" value="ECO:0007669"/>
    <property type="project" value="InterPro"/>
</dbReference>
<dbReference type="Proteomes" id="UP001175226">
    <property type="component" value="Unassembled WGS sequence"/>
</dbReference>
<keyword evidence="7 13" id="KW-0479">Metal-binding</keyword>
<evidence type="ECO:0000313" key="15">
    <source>
        <dbReference type="Proteomes" id="UP001175226"/>
    </source>
</evidence>
<dbReference type="InterPro" id="IPR036396">
    <property type="entry name" value="Cyt_P450_sf"/>
</dbReference>
<protein>
    <submittedName>
        <fullName evidence="14">Cytochrome P450</fullName>
    </submittedName>
</protein>
<organism evidence="14 15">
    <name type="scientific">Armillaria borealis</name>
    <dbReference type="NCBI Taxonomy" id="47425"/>
    <lineage>
        <taxon>Eukaryota</taxon>
        <taxon>Fungi</taxon>
        <taxon>Dikarya</taxon>
        <taxon>Basidiomycota</taxon>
        <taxon>Agaricomycotina</taxon>
        <taxon>Agaricomycetes</taxon>
        <taxon>Agaricomycetidae</taxon>
        <taxon>Agaricales</taxon>
        <taxon>Marasmiineae</taxon>
        <taxon>Physalacriaceae</taxon>
        <taxon>Armillaria</taxon>
    </lineage>
</organism>
<comment type="subcellular location">
    <subcellularLocation>
        <location evidence="2">Membrane</location>
    </subcellularLocation>
</comment>
<evidence type="ECO:0000256" key="11">
    <source>
        <dbReference type="ARBA" id="ARBA00023033"/>
    </source>
</evidence>
<comment type="similarity">
    <text evidence="4">Belongs to the cytochrome P450 family.</text>
</comment>
<keyword evidence="10 13" id="KW-0408">Iron</keyword>
<gene>
    <name evidence="14" type="ORF">EV421DRAFT_661433</name>
</gene>
<sequence length="537" mass="59850">MALPRFINTDVLASVLVTLVIYLAYKLFESWFRDYCSPLQHLPGPPSPGYVLGNIQESMTEDNARLHDNWKQEYGPTMRYNGPFNANWLYTSDVKALQHVMSNVDDWPKPEYIHYMLSQLAGPGILVVSGPENRKQRRVMNPAFGTSQLREMTSVFVAKSIHLRDNLARVAFETDAGSPIDVLPWVSRMTLDIIGLAGFGYDFGASNAEAPQNELTKGLDAVFRSKPSIFSFLKGMFPSLRILPFGNSGALRQVQTGLFAIGRQLIASAKKSVNEGAVDDSNNLISLLIRSNTVKDLPLSQRLSDEDVLAPEIPTLLIAGHETSSSAITWSFYALCAHPESQTKLRNELLTLDTDTPTMDQLNSLPYLEIFVRETLRIFAPVQTVPRVAAKDDILPLDCPVTDKKGITYRSLRIVKGQGIMIPVVGLNTDKSIWGEDAADFKPERWENLPETVRNIPGVWANTMSFLGGPRSCIGFRFSIIEMKAALFSVVRAFELELAVPVDCITKRTEILQHPMLKTDPEKGAQLPLLIRPYVSH</sequence>
<name>A0AA39N019_9AGAR</name>
<evidence type="ECO:0000256" key="2">
    <source>
        <dbReference type="ARBA" id="ARBA00004370"/>
    </source>
</evidence>
<comment type="caution">
    <text evidence="14">The sequence shown here is derived from an EMBL/GenBank/DDBJ whole genome shotgun (WGS) entry which is preliminary data.</text>
</comment>
<evidence type="ECO:0000313" key="14">
    <source>
        <dbReference type="EMBL" id="KAK0453226.1"/>
    </source>
</evidence>
<evidence type="ECO:0000256" key="8">
    <source>
        <dbReference type="ARBA" id="ARBA00022989"/>
    </source>
</evidence>
<dbReference type="InterPro" id="IPR001128">
    <property type="entry name" value="Cyt_P450"/>
</dbReference>
<dbReference type="SUPFAM" id="SSF48264">
    <property type="entry name" value="Cytochrome P450"/>
    <property type="match status" value="1"/>
</dbReference>
<dbReference type="PANTHER" id="PTHR24305:SF166">
    <property type="entry name" value="CYTOCHROME P450 12A4, MITOCHONDRIAL-RELATED"/>
    <property type="match status" value="1"/>
</dbReference>
<keyword evidence="8" id="KW-1133">Transmembrane helix</keyword>
<dbReference type="GO" id="GO:0004497">
    <property type="term" value="F:monooxygenase activity"/>
    <property type="evidence" value="ECO:0007669"/>
    <property type="project" value="UniProtKB-KW"/>
</dbReference>
<evidence type="ECO:0000256" key="10">
    <source>
        <dbReference type="ARBA" id="ARBA00023004"/>
    </source>
</evidence>
<keyword evidence="12" id="KW-0472">Membrane</keyword>
<evidence type="ECO:0000256" key="4">
    <source>
        <dbReference type="ARBA" id="ARBA00010617"/>
    </source>
</evidence>
<dbReference type="Pfam" id="PF00067">
    <property type="entry name" value="p450"/>
    <property type="match status" value="1"/>
</dbReference>
<reference evidence="14" key="1">
    <citation type="submission" date="2023-06" db="EMBL/GenBank/DDBJ databases">
        <authorList>
            <consortium name="Lawrence Berkeley National Laboratory"/>
            <person name="Ahrendt S."/>
            <person name="Sahu N."/>
            <person name="Indic B."/>
            <person name="Wong-Bajracharya J."/>
            <person name="Merenyi Z."/>
            <person name="Ke H.-M."/>
            <person name="Monk M."/>
            <person name="Kocsube S."/>
            <person name="Drula E."/>
            <person name="Lipzen A."/>
            <person name="Balint B."/>
            <person name="Henrissat B."/>
            <person name="Andreopoulos B."/>
            <person name="Martin F.M."/>
            <person name="Harder C.B."/>
            <person name="Rigling D."/>
            <person name="Ford K.L."/>
            <person name="Foster G.D."/>
            <person name="Pangilinan J."/>
            <person name="Papanicolaou A."/>
            <person name="Barry K."/>
            <person name="LaButti K."/>
            <person name="Viragh M."/>
            <person name="Koriabine M."/>
            <person name="Yan M."/>
            <person name="Riley R."/>
            <person name="Champramary S."/>
            <person name="Plett K.L."/>
            <person name="Tsai I.J."/>
            <person name="Slot J."/>
            <person name="Sipos G."/>
            <person name="Plett J."/>
            <person name="Nagy L.G."/>
            <person name="Grigoriev I.V."/>
        </authorList>
    </citation>
    <scope>NUCLEOTIDE SEQUENCE</scope>
    <source>
        <strain evidence="14">FPL87.14</strain>
    </source>
</reference>
<dbReference type="PANTHER" id="PTHR24305">
    <property type="entry name" value="CYTOCHROME P450"/>
    <property type="match status" value="1"/>
</dbReference>
<dbReference type="Gene3D" id="1.10.630.10">
    <property type="entry name" value="Cytochrome P450"/>
    <property type="match status" value="1"/>
</dbReference>
<evidence type="ECO:0000256" key="5">
    <source>
        <dbReference type="ARBA" id="ARBA00022617"/>
    </source>
</evidence>
<dbReference type="GO" id="GO:0016020">
    <property type="term" value="C:membrane"/>
    <property type="evidence" value="ECO:0007669"/>
    <property type="project" value="UniProtKB-SubCell"/>
</dbReference>